<dbReference type="CDD" id="cd08422">
    <property type="entry name" value="PBP2_CrgA_like"/>
    <property type="match status" value="1"/>
</dbReference>
<keyword evidence="7" id="KW-1185">Reference proteome</keyword>
<feature type="domain" description="HTH lysR-type" evidence="5">
    <location>
        <begin position="4"/>
        <end position="61"/>
    </location>
</feature>
<protein>
    <submittedName>
        <fullName evidence="6">LysR family transcriptional regulator</fullName>
    </submittedName>
</protein>
<dbReference type="RefSeq" id="WP_018748168.1">
    <property type="nucleotide sequence ID" value="NZ_BSOZ01000006.1"/>
</dbReference>
<evidence type="ECO:0000256" key="1">
    <source>
        <dbReference type="ARBA" id="ARBA00009437"/>
    </source>
</evidence>
<dbReference type="Pfam" id="PF03466">
    <property type="entry name" value="LysR_substrate"/>
    <property type="match status" value="1"/>
</dbReference>
<keyword evidence="3" id="KW-0238">DNA-binding</keyword>
<gene>
    <name evidence="6" type="ORF">GCM10007860_06860</name>
</gene>
<keyword evidence="2" id="KW-0805">Transcription regulation</keyword>
<dbReference type="SUPFAM" id="SSF46785">
    <property type="entry name" value="Winged helix' DNA-binding domain"/>
    <property type="match status" value="1"/>
</dbReference>
<dbReference type="Proteomes" id="UP001156836">
    <property type="component" value="Unassembled WGS sequence"/>
</dbReference>
<comment type="caution">
    <text evidence="6">The sequence shown here is derived from an EMBL/GenBank/DDBJ whole genome shotgun (WGS) entry which is preliminary data.</text>
</comment>
<dbReference type="InterPro" id="IPR000847">
    <property type="entry name" value="LysR_HTH_N"/>
</dbReference>
<dbReference type="PANTHER" id="PTHR30537">
    <property type="entry name" value="HTH-TYPE TRANSCRIPTIONAL REGULATOR"/>
    <property type="match status" value="1"/>
</dbReference>
<dbReference type="InterPro" id="IPR058163">
    <property type="entry name" value="LysR-type_TF_proteobact-type"/>
</dbReference>
<sequence length="305" mass="33457">MVGPGFADWQWFLRIVERGSLSAAARDLGQTPAALSLALKRLETQLGARLFQRSTRRLTLTPEGEIWYRSAHAAQDALASGLDELAAQRGELSGPLRLSVPSDFGRQYVLDWVEEFVARHPGVVPMLTLRDRVDDLVAESLDLALRYGPPRETGLIATPLVADNRRVAVASPDYWARHPLPAHPQELLGHACLAFALRDAVHVSWRFNRDDEATTVSMRPSRYANDGAVVSEWARRGCGVAYKSRLDVAGDLAAGRLVAALSDWQGEPAPLYLVRSGGRLLSPRVRAFWDFCLGKAAGLSRGDSP</sequence>
<evidence type="ECO:0000256" key="2">
    <source>
        <dbReference type="ARBA" id="ARBA00023015"/>
    </source>
</evidence>
<evidence type="ECO:0000256" key="3">
    <source>
        <dbReference type="ARBA" id="ARBA00023125"/>
    </source>
</evidence>
<dbReference type="SUPFAM" id="SSF53850">
    <property type="entry name" value="Periplasmic binding protein-like II"/>
    <property type="match status" value="1"/>
</dbReference>
<reference evidence="7" key="1">
    <citation type="journal article" date="2019" name="Int. J. Syst. Evol. Microbiol.">
        <title>The Global Catalogue of Microorganisms (GCM) 10K type strain sequencing project: providing services to taxonomists for standard genome sequencing and annotation.</title>
        <authorList>
            <consortium name="The Broad Institute Genomics Platform"/>
            <consortium name="The Broad Institute Genome Sequencing Center for Infectious Disease"/>
            <person name="Wu L."/>
            <person name="Ma J."/>
        </authorList>
    </citation>
    <scope>NUCLEOTIDE SEQUENCE [LARGE SCALE GENOMIC DNA]</scope>
    <source>
        <strain evidence="7">NBRC 104970</strain>
    </source>
</reference>
<evidence type="ECO:0000259" key="5">
    <source>
        <dbReference type="PROSITE" id="PS50931"/>
    </source>
</evidence>
<dbReference type="PROSITE" id="PS50931">
    <property type="entry name" value="HTH_LYSR"/>
    <property type="match status" value="1"/>
</dbReference>
<evidence type="ECO:0000313" key="7">
    <source>
        <dbReference type="Proteomes" id="UP001156836"/>
    </source>
</evidence>
<dbReference type="InterPro" id="IPR036388">
    <property type="entry name" value="WH-like_DNA-bd_sf"/>
</dbReference>
<dbReference type="InterPro" id="IPR036390">
    <property type="entry name" value="WH_DNA-bd_sf"/>
</dbReference>
<dbReference type="Pfam" id="PF00126">
    <property type="entry name" value="HTH_1"/>
    <property type="match status" value="1"/>
</dbReference>
<dbReference type="InterPro" id="IPR005119">
    <property type="entry name" value="LysR_subst-bd"/>
</dbReference>
<keyword evidence="4" id="KW-0804">Transcription</keyword>
<evidence type="ECO:0000256" key="4">
    <source>
        <dbReference type="ARBA" id="ARBA00023163"/>
    </source>
</evidence>
<dbReference type="Gene3D" id="1.10.10.10">
    <property type="entry name" value="Winged helix-like DNA-binding domain superfamily/Winged helix DNA-binding domain"/>
    <property type="match status" value="1"/>
</dbReference>
<dbReference type="EMBL" id="BSOZ01000006">
    <property type="protein sequence ID" value="GLS03541.1"/>
    <property type="molecule type" value="Genomic_DNA"/>
</dbReference>
<comment type="similarity">
    <text evidence="1">Belongs to the LysR transcriptional regulatory family.</text>
</comment>
<organism evidence="6 7">
    <name type="scientific">Chitiniphilus shinanonensis</name>
    <dbReference type="NCBI Taxonomy" id="553088"/>
    <lineage>
        <taxon>Bacteria</taxon>
        <taxon>Pseudomonadati</taxon>
        <taxon>Pseudomonadota</taxon>
        <taxon>Betaproteobacteria</taxon>
        <taxon>Neisseriales</taxon>
        <taxon>Chitinibacteraceae</taxon>
        <taxon>Chitiniphilus</taxon>
    </lineage>
</organism>
<proteinExistence type="inferred from homology"/>
<accession>A0ABQ6BQE8</accession>
<dbReference type="PANTHER" id="PTHR30537:SF21">
    <property type="entry name" value="HTH-TYPE TRANSCRIPTIONAL REGULATOR SINR-RELATED"/>
    <property type="match status" value="1"/>
</dbReference>
<name>A0ABQ6BQE8_9NEIS</name>
<dbReference type="Gene3D" id="3.40.190.290">
    <property type="match status" value="1"/>
</dbReference>
<evidence type="ECO:0000313" key="6">
    <source>
        <dbReference type="EMBL" id="GLS03541.1"/>
    </source>
</evidence>